<evidence type="ECO:0000256" key="10">
    <source>
        <dbReference type="ARBA" id="ARBA00023157"/>
    </source>
</evidence>
<feature type="domain" description="Peptidase M14" evidence="13">
    <location>
        <begin position="120"/>
        <end position="429"/>
    </location>
</feature>
<dbReference type="InterPro" id="IPR003146">
    <property type="entry name" value="M14A_act_pep"/>
</dbReference>
<gene>
    <name evidence="14" type="ORF">KGM_204048</name>
</gene>
<accession>A0A212F6G8</accession>
<dbReference type="InterPro" id="IPR036990">
    <property type="entry name" value="M14A-like_propep"/>
</dbReference>
<keyword evidence="4" id="KW-0645">Protease</keyword>
<feature type="active site" description="Proton donor/acceptor" evidence="12">
    <location>
        <position position="395"/>
    </location>
</feature>
<evidence type="ECO:0000256" key="12">
    <source>
        <dbReference type="PROSITE-ProRule" id="PRU01379"/>
    </source>
</evidence>
<comment type="cofactor">
    <cofactor evidence="1">
        <name>Zn(2+)</name>
        <dbReference type="ChEBI" id="CHEBI:29105"/>
    </cofactor>
</comment>
<evidence type="ECO:0000256" key="7">
    <source>
        <dbReference type="ARBA" id="ARBA00022801"/>
    </source>
</evidence>
<dbReference type="OrthoDB" id="3626597at2759"/>
<dbReference type="AlphaFoldDB" id="A0A212F6G8"/>
<keyword evidence="6" id="KW-0732">Signal</keyword>
<evidence type="ECO:0000256" key="4">
    <source>
        <dbReference type="ARBA" id="ARBA00022670"/>
    </source>
</evidence>
<dbReference type="GO" id="GO:0006508">
    <property type="term" value="P:proteolysis"/>
    <property type="evidence" value="ECO:0007669"/>
    <property type="project" value="UniProtKB-KW"/>
</dbReference>
<keyword evidence="15" id="KW-1185">Reference proteome</keyword>
<name>A0A212F6G8_DANPL</name>
<dbReference type="SUPFAM" id="SSF53187">
    <property type="entry name" value="Zn-dependent exopeptidases"/>
    <property type="match status" value="1"/>
</dbReference>
<dbReference type="GO" id="GO:0004181">
    <property type="term" value="F:metallocarboxypeptidase activity"/>
    <property type="evidence" value="ECO:0007669"/>
    <property type="project" value="InterPro"/>
</dbReference>
<keyword evidence="3 14" id="KW-0121">Carboxypeptidase</keyword>
<dbReference type="PANTHER" id="PTHR11705">
    <property type="entry name" value="PROTEASE FAMILY M14 CARBOXYPEPTIDASE A,B"/>
    <property type="match status" value="1"/>
</dbReference>
<dbReference type="Pfam" id="PF02244">
    <property type="entry name" value="Propep_M14"/>
    <property type="match status" value="1"/>
</dbReference>
<evidence type="ECO:0000256" key="1">
    <source>
        <dbReference type="ARBA" id="ARBA00001947"/>
    </source>
</evidence>
<evidence type="ECO:0000256" key="8">
    <source>
        <dbReference type="ARBA" id="ARBA00022833"/>
    </source>
</evidence>
<comment type="caution">
    <text evidence="14">The sequence shown here is derived from an EMBL/GenBank/DDBJ whole genome shotgun (WGS) entry which is preliminary data.</text>
</comment>
<dbReference type="Proteomes" id="UP000007151">
    <property type="component" value="Unassembled WGS sequence"/>
</dbReference>
<dbReference type="PANTHER" id="PTHR11705:SF153">
    <property type="entry name" value="ZINC CARBOXYPEPTIDASE A 1-LIKE PROTEIN"/>
    <property type="match status" value="1"/>
</dbReference>
<keyword evidence="10" id="KW-1015">Disulfide bond</keyword>
<dbReference type="FunFam" id="3.30.70.340:FF:000002">
    <property type="entry name" value="Carboxypeptidase A"/>
    <property type="match status" value="1"/>
</dbReference>
<keyword evidence="9" id="KW-0482">Metalloprotease</keyword>
<protein>
    <recommendedName>
        <fullName evidence="11">Zinc carboxypeptidase A 1</fullName>
    </recommendedName>
</protein>
<dbReference type="SUPFAM" id="SSF54897">
    <property type="entry name" value="Protease propeptides/inhibitors"/>
    <property type="match status" value="1"/>
</dbReference>
<reference evidence="14 15" key="1">
    <citation type="journal article" date="2011" name="Cell">
        <title>The monarch butterfly genome yields insights into long-distance migration.</title>
        <authorList>
            <person name="Zhan S."/>
            <person name="Merlin C."/>
            <person name="Boore J.L."/>
            <person name="Reppert S.M."/>
        </authorList>
    </citation>
    <scope>NUCLEOTIDE SEQUENCE [LARGE SCALE GENOMIC DNA]</scope>
    <source>
        <strain evidence="14">F-2</strain>
    </source>
</reference>
<comment type="similarity">
    <text evidence="2 12">Belongs to the peptidase M14 family.</text>
</comment>
<proteinExistence type="inferred from homology"/>
<keyword evidence="8" id="KW-0862">Zinc</keyword>
<dbReference type="Gene3D" id="3.30.70.340">
    <property type="entry name" value="Metallocarboxypeptidase-like"/>
    <property type="match status" value="1"/>
</dbReference>
<evidence type="ECO:0000256" key="5">
    <source>
        <dbReference type="ARBA" id="ARBA00022723"/>
    </source>
</evidence>
<dbReference type="EMBL" id="AGBW02010033">
    <property type="protein sequence ID" value="OWR49318.1"/>
    <property type="molecule type" value="Genomic_DNA"/>
</dbReference>
<keyword evidence="7" id="KW-0378">Hydrolase</keyword>
<dbReference type="KEGG" id="dpl:KGM_204048"/>
<dbReference type="Pfam" id="PF00246">
    <property type="entry name" value="Peptidase_M14"/>
    <property type="match status" value="1"/>
</dbReference>
<dbReference type="GO" id="GO:0005615">
    <property type="term" value="C:extracellular space"/>
    <property type="evidence" value="ECO:0007669"/>
    <property type="project" value="TreeGrafter"/>
</dbReference>
<dbReference type="FunFam" id="3.40.630.10:FF:000084">
    <property type="entry name" value="Carboxypeptidase B2"/>
    <property type="match status" value="1"/>
</dbReference>
<dbReference type="PROSITE" id="PS52035">
    <property type="entry name" value="PEPTIDASE_M14"/>
    <property type="match status" value="1"/>
</dbReference>
<dbReference type="PRINTS" id="PR00765">
    <property type="entry name" value="CRBOXYPTASEA"/>
</dbReference>
<dbReference type="GO" id="GO:0008270">
    <property type="term" value="F:zinc ion binding"/>
    <property type="evidence" value="ECO:0007669"/>
    <property type="project" value="InterPro"/>
</dbReference>
<dbReference type="SMART" id="SM00631">
    <property type="entry name" value="Zn_pept"/>
    <property type="match status" value="1"/>
</dbReference>
<dbReference type="InterPro" id="IPR000834">
    <property type="entry name" value="Peptidase_M14"/>
</dbReference>
<sequence length="458" mass="52740">MAFKLKLFVILFTVVCISAEYISYRDYKVYKITPESENELAILKKVEKENEFFFWMEVGKVGRDVRIMVRPDKQNKFEKYMANLGLKPFLFIDDVQSLIDDQLKKPSRASRRSAKYDWTYYQNFEEIYDWMNETAAEYPDIVSLIDIGRSVENRPIIGMKIDYKKKENPVIGVFEGTLHAREWITPVTLTWIVKEFLTSRDEKIRFLAENIVWHVFPITNPDGFIYTFTGNRMWRKNRSRANFTSCGQYLDDDMSNGVDLNRNFDFVWMEVGASQNPCTSTFAGPRAFSEPESTAIENHVLRLKKEGNLMYYFAVHSYGQLILVPYSHVGGADVLEVSNYGDLFEMAIKGAAKLTERHNTSYAVGTSLDILYPASGTGFDWAKGGANIPLVFLYELRDLGQYGFLLPPEQIIPNSEEVLDSLIEIDRVARQIGYYSDGYAIKISTMLLLIALIFSCMI</sequence>
<evidence type="ECO:0000256" key="3">
    <source>
        <dbReference type="ARBA" id="ARBA00022645"/>
    </source>
</evidence>
<dbReference type="Gene3D" id="3.40.630.10">
    <property type="entry name" value="Zn peptidases"/>
    <property type="match status" value="1"/>
</dbReference>
<evidence type="ECO:0000313" key="15">
    <source>
        <dbReference type="Proteomes" id="UP000007151"/>
    </source>
</evidence>
<dbReference type="CDD" id="cd03860">
    <property type="entry name" value="M14_CP_A-B_like"/>
    <property type="match status" value="1"/>
</dbReference>
<organism evidence="14 15">
    <name type="scientific">Danaus plexippus plexippus</name>
    <dbReference type="NCBI Taxonomy" id="278856"/>
    <lineage>
        <taxon>Eukaryota</taxon>
        <taxon>Metazoa</taxon>
        <taxon>Ecdysozoa</taxon>
        <taxon>Arthropoda</taxon>
        <taxon>Hexapoda</taxon>
        <taxon>Insecta</taxon>
        <taxon>Pterygota</taxon>
        <taxon>Neoptera</taxon>
        <taxon>Endopterygota</taxon>
        <taxon>Lepidoptera</taxon>
        <taxon>Glossata</taxon>
        <taxon>Ditrysia</taxon>
        <taxon>Papilionoidea</taxon>
        <taxon>Nymphalidae</taxon>
        <taxon>Danainae</taxon>
        <taxon>Danaini</taxon>
        <taxon>Danaina</taxon>
        <taxon>Danaus</taxon>
        <taxon>Danaus</taxon>
    </lineage>
</organism>
<evidence type="ECO:0000256" key="11">
    <source>
        <dbReference type="ARBA" id="ARBA00069039"/>
    </source>
</evidence>
<evidence type="ECO:0000313" key="14">
    <source>
        <dbReference type="EMBL" id="OWR49318.1"/>
    </source>
</evidence>
<evidence type="ECO:0000256" key="2">
    <source>
        <dbReference type="ARBA" id="ARBA00005988"/>
    </source>
</evidence>
<evidence type="ECO:0000259" key="13">
    <source>
        <dbReference type="PROSITE" id="PS52035"/>
    </source>
</evidence>
<keyword evidence="5" id="KW-0479">Metal-binding</keyword>
<evidence type="ECO:0000256" key="6">
    <source>
        <dbReference type="ARBA" id="ARBA00022729"/>
    </source>
</evidence>
<dbReference type="eggNOG" id="KOG2650">
    <property type="taxonomic scope" value="Eukaryota"/>
</dbReference>
<evidence type="ECO:0000256" key="9">
    <source>
        <dbReference type="ARBA" id="ARBA00023049"/>
    </source>
</evidence>
<dbReference type="FunCoup" id="A0A212F6G8">
    <property type="interactions" value="39"/>
</dbReference>